<dbReference type="InterPro" id="IPR051804">
    <property type="entry name" value="Carb_Metab_Reg_Kinase/Isom"/>
</dbReference>
<evidence type="ECO:0000256" key="2">
    <source>
        <dbReference type="ARBA" id="ARBA00010772"/>
    </source>
</evidence>
<sequence length="351" mass="39444">MRISDLKRLFKKGVGILTEPLFLKPYFNPKIWGGRKLETEYGFDIPDGKIGEAWIISGHPHGPATIENGPLKGKTLREAWHEDPAYFGPQHSQEFPLLVKILDAEASLSVQVHPDDAYAAAHEAKGELGKTECWYILKADPGAYLIYGHHAKTHEQLKEMIEAGDWEHLLRKYPVKTGDFVYVPSGTIHALNKGIVALETQQSSDTTYRLYDYDRKDDQGHRRELHIKQSLDVTTVPFHDPKLDITKEQVTGGQITTFVKPPLSPHFAVYRLDVDGTMTFTQQAPYTNVTVLDGDGTFSADGKDYPIKTGDSFLIPNQIKTWAFTGKLAIVTSTPGGRRIRLRIIRCPTYS</sequence>
<keyword evidence="4 7" id="KW-0479">Metal-binding</keyword>
<feature type="domain" description="Mannose-6-phosphate isomerase cupin" evidence="11">
    <location>
        <begin position="255"/>
        <end position="334"/>
    </location>
</feature>
<dbReference type="PIRSF" id="PIRSF036894">
    <property type="entry name" value="PMI_Firm_short"/>
    <property type="match status" value="1"/>
</dbReference>
<dbReference type="Pfam" id="PF20511">
    <property type="entry name" value="PMI_typeI_cat"/>
    <property type="match status" value="1"/>
</dbReference>
<dbReference type="AlphaFoldDB" id="A0A829GR83"/>
<dbReference type="Proteomes" id="UP000014264">
    <property type="component" value="Unassembled WGS sequence"/>
</dbReference>
<keyword evidence="6 7" id="KW-0413">Isomerase</keyword>
<dbReference type="EMBL" id="ANJZ01000183">
    <property type="protein sequence ID" value="EPC62508.1"/>
    <property type="molecule type" value="Genomic_DNA"/>
</dbReference>
<accession>A0A829GR83</accession>
<dbReference type="GO" id="GO:0004476">
    <property type="term" value="F:mannose-6-phosphate isomerase activity"/>
    <property type="evidence" value="ECO:0007669"/>
    <property type="project" value="UniProtKB-UniRule"/>
</dbReference>
<dbReference type="GO" id="GO:0008270">
    <property type="term" value="F:zinc ion binding"/>
    <property type="evidence" value="ECO:0007669"/>
    <property type="project" value="UniProtKB-UniRule"/>
</dbReference>
<dbReference type="InterPro" id="IPR046457">
    <property type="entry name" value="PMI_typeI_cat"/>
</dbReference>
<keyword evidence="5 7" id="KW-0862">Zinc</keyword>
<dbReference type="GO" id="GO:0005975">
    <property type="term" value="P:carbohydrate metabolic process"/>
    <property type="evidence" value="ECO:0007669"/>
    <property type="project" value="UniProtKB-UniRule"/>
</dbReference>
<dbReference type="InterPro" id="IPR014628">
    <property type="entry name" value="Man6P_isomerase_Firm_short"/>
</dbReference>
<evidence type="ECO:0000256" key="4">
    <source>
        <dbReference type="ARBA" id="ARBA00022723"/>
    </source>
</evidence>
<dbReference type="NCBIfam" id="TIGR00218">
    <property type="entry name" value="manA"/>
    <property type="match status" value="1"/>
</dbReference>
<dbReference type="InterPro" id="IPR014710">
    <property type="entry name" value="RmlC-like_jellyroll"/>
</dbReference>
<evidence type="ECO:0000313" key="13">
    <source>
        <dbReference type="Proteomes" id="UP000014264"/>
    </source>
</evidence>
<reference evidence="12 13" key="1">
    <citation type="journal article" date="2013" name="PLoS ONE">
        <title>Lactobacillus paracasei comparative genomics: towards species pan-genome definition and exploitation of diversity.</title>
        <authorList>
            <person name="Smokvina T."/>
            <person name="Wels M."/>
            <person name="Polka J."/>
            <person name="Chervaux C."/>
            <person name="Brisse S."/>
            <person name="Boekhorst J."/>
            <person name="van Hylckama Vlieg J.E."/>
            <person name="Siezen R.J."/>
        </authorList>
    </citation>
    <scope>NUCLEOTIDE SEQUENCE [LARGE SCALE GENOMIC DNA]</scope>
    <source>
        <strain evidence="12 13">Lpp14</strain>
    </source>
</reference>
<comment type="catalytic activity">
    <reaction evidence="1 7">
        <text>D-mannose 6-phosphate = D-fructose 6-phosphate</text>
        <dbReference type="Rhea" id="RHEA:12356"/>
        <dbReference type="ChEBI" id="CHEBI:58735"/>
        <dbReference type="ChEBI" id="CHEBI:61527"/>
        <dbReference type="EC" id="5.3.1.8"/>
    </reaction>
</comment>
<proteinExistence type="inferred from homology"/>
<organism evidence="12 13">
    <name type="scientific">Lacticaseibacillus paracasei subsp. paracasei Lpp14</name>
    <dbReference type="NCBI Taxonomy" id="1256204"/>
    <lineage>
        <taxon>Bacteria</taxon>
        <taxon>Bacillati</taxon>
        <taxon>Bacillota</taxon>
        <taxon>Bacilli</taxon>
        <taxon>Lactobacillales</taxon>
        <taxon>Lactobacillaceae</taxon>
        <taxon>Lacticaseibacillus</taxon>
    </lineage>
</organism>
<evidence type="ECO:0000256" key="5">
    <source>
        <dbReference type="ARBA" id="ARBA00022833"/>
    </source>
</evidence>
<evidence type="ECO:0000259" key="11">
    <source>
        <dbReference type="Pfam" id="PF21621"/>
    </source>
</evidence>
<protein>
    <recommendedName>
        <fullName evidence="3 7">Mannose-6-phosphate isomerase</fullName>
        <ecNumber evidence="3 7">5.3.1.8</ecNumber>
    </recommendedName>
</protein>
<evidence type="ECO:0000259" key="10">
    <source>
        <dbReference type="Pfam" id="PF20511"/>
    </source>
</evidence>
<comment type="cofactor">
    <cofactor evidence="8">
        <name>Zn(2+)</name>
        <dbReference type="ChEBI" id="CHEBI:29105"/>
    </cofactor>
    <text evidence="8">Binds 1 zinc ion per subunit.</text>
</comment>
<name>A0A829GR83_LACPA</name>
<comment type="caution">
    <text evidence="12">The sequence shown here is derived from an EMBL/GenBank/DDBJ whole genome shotgun (WGS) entry which is preliminary data.</text>
</comment>
<gene>
    <name evidence="12" type="ORF">Lpp14_07674</name>
</gene>
<feature type="binding site" evidence="8">
    <location>
        <position position="189"/>
    </location>
    <ligand>
        <name>Zn(2+)</name>
        <dbReference type="ChEBI" id="CHEBI:29105"/>
    </ligand>
</feature>
<feature type="domain" description="Phosphomannose isomerase type I catalytic" evidence="10">
    <location>
        <begin position="22"/>
        <end position="123"/>
    </location>
</feature>
<evidence type="ECO:0000256" key="1">
    <source>
        <dbReference type="ARBA" id="ARBA00000757"/>
    </source>
</evidence>
<evidence type="ECO:0000256" key="7">
    <source>
        <dbReference type="PIRNR" id="PIRNR036894"/>
    </source>
</evidence>
<dbReference type="PANTHER" id="PTHR42742">
    <property type="entry name" value="TRANSCRIPTIONAL REPRESSOR MPRA"/>
    <property type="match status" value="1"/>
</dbReference>
<evidence type="ECO:0000256" key="9">
    <source>
        <dbReference type="PIRSR" id="PIRSR036894-2"/>
    </source>
</evidence>
<feature type="active site" evidence="9">
    <location>
        <position position="209"/>
    </location>
</feature>
<evidence type="ECO:0000256" key="8">
    <source>
        <dbReference type="PIRSR" id="PIRSR036894-1"/>
    </source>
</evidence>
<evidence type="ECO:0000313" key="12">
    <source>
        <dbReference type="EMBL" id="EPC62508.1"/>
    </source>
</evidence>
<dbReference type="SUPFAM" id="SSF51182">
    <property type="entry name" value="RmlC-like cupins"/>
    <property type="match status" value="1"/>
</dbReference>
<feature type="binding site" evidence="8">
    <location>
        <position position="113"/>
    </location>
    <ligand>
        <name>Zn(2+)</name>
        <dbReference type="ChEBI" id="CHEBI:29105"/>
    </ligand>
</feature>
<evidence type="ECO:0000256" key="6">
    <source>
        <dbReference type="ARBA" id="ARBA00023235"/>
    </source>
</evidence>
<dbReference type="InterPro" id="IPR011051">
    <property type="entry name" value="RmlC_Cupin_sf"/>
</dbReference>
<dbReference type="Gene3D" id="2.60.120.10">
    <property type="entry name" value="Jelly Rolls"/>
    <property type="match status" value="2"/>
</dbReference>
<dbReference type="PANTHER" id="PTHR42742:SF3">
    <property type="entry name" value="FRUCTOKINASE"/>
    <property type="match status" value="1"/>
</dbReference>
<dbReference type="InterPro" id="IPR049071">
    <property type="entry name" value="MPI_cupin_dom"/>
</dbReference>
<feature type="binding site" evidence="8">
    <location>
        <position position="132"/>
    </location>
    <ligand>
        <name>Zn(2+)</name>
        <dbReference type="ChEBI" id="CHEBI:29105"/>
    </ligand>
</feature>
<dbReference type="EC" id="5.3.1.8" evidence="3 7"/>
<evidence type="ECO:0000256" key="3">
    <source>
        <dbReference type="ARBA" id="ARBA00011956"/>
    </source>
</evidence>
<comment type="similarity">
    <text evidence="2 7">Belongs to the mannose-6-phosphate isomerase type 1 family.</text>
</comment>
<dbReference type="CDD" id="cd07010">
    <property type="entry name" value="cupin_PMI_type_I_N_bac"/>
    <property type="match status" value="1"/>
</dbReference>
<dbReference type="InterPro" id="IPR001250">
    <property type="entry name" value="Man6P_Isoase-1"/>
</dbReference>
<dbReference type="Pfam" id="PF21621">
    <property type="entry name" value="MPI_cupin_dom"/>
    <property type="match status" value="1"/>
</dbReference>